<dbReference type="PANTHER" id="PTHR45138">
    <property type="entry name" value="REGULATORY COMPONENTS OF SENSORY TRANSDUCTION SYSTEM"/>
    <property type="match status" value="1"/>
</dbReference>
<keyword evidence="2" id="KW-1133">Transmembrane helix</keyword>
<feature type="transmembrane region" description="Helical" evidence="2">
    <location>
        <begin position="246"/>
        <end position="266"/>
    </location>
</feature>
<feature type="transmembrane region" description="Helical" evidence="2">
    <location>
        <begin position="328"/>
        <end position="349"/>
    </location>
</feature>
<accession>A0ABW3GH86</accession>
<dbReference type="EC" id="2.7.7.65" evidence="1"/>
<sequence length="522" mass="58685">MQRFLLCALMLLLTWLPTQAQADAQLSGTTCMSSEGEIVGNIPLQGGRFVCQGVLKITQAGQYVIDFKNTSTLAQFQHEISDGHHTMHVLSGGLSSEHTDQLLLRHGRLVALQPGTYRLITWLQSPYYLAQPEVFVTDLASHQQQTNVSTAVSLLLLGILLGIFSYYMAIGIMPGHVTERMYALFILGNLIFQSAVLGLFKQLFDWHWFYLTSLPILFSNLAYISFVCHLLGISPFRHSRLYQVSIAARLTLLGLMVFAMIYPNWMLEMDRLGVAIFLVFGLVCGIRLSLQGQRVAQLYLLAISIFGVLGGLTITADRLSSNAWTVEQLGLIAVTVEAVALSLLVAYQINRLHKEKEHMLAELESTRSLAMTDRLTGVPNRHALENQMLHFPEHGCLMFLDIDNLKHVNDQYGHEAGDQLLKSFSRILTNKLDTHGKLYRLGGDEFAIVCHEDDVEWCQHQLEYTHLHLQKEGIVGAGTSVGIVFAHEATDTESLMRIADKRMYADKRARKNRKEMVQVFTH</sequence>
<evidence type="ECO:0000256" key="2">
    <source>
        <dbReference type="SAM" id="Phobius"/>
    </source>
</evidence>
<reference evidence="6" key="1">
    <citation type="journal article" date="2019" name="Int. J. Syst. Evol. Microbiol.">
        <title>The Global Catalogue of Microorganisms (GCM) 10K type strain sequencing project: providing services to taxonomists for standard genome sequencing and annotation.</title>
        <authorList>
            <consortium name="The Broad Institute Genomics Platform"/>
            <consortium name="The Broad Institute Genome Sequencing Center for Infectious Disease"/>
            <person name="Wu L."/>
            <person name="Ma J."/>
        </authorList>
    </citation>
    <scope>NUCLEOTIDE SEQUENCE [LARGE SCALE GENOMIC DNA]</scope>
    <source>
        <strain evidence="6">CCUG 59685</strain>
    </source>
</reference>
<comment type="caution">
    <text evidence="5">The sequence shown here is derived from an EMBL/GenBank/DDBJ whole genome shotgun (WGS) entry which is preliminary data.</text>
</comment>
<dbReference type="InterPro" id="IPR000160">
    <property type="entry name" value="GGDEF_dom"/>
</dbReference>
<feature type="transmembrane region" description="Helical" evidence="2">
    <location>
        <begin position="297"/>
        <end position="316"/>
    </location>
</feature>
<dbReference type="Gene3D" id="3.30.70.270">
    <property type="match status" value="1"/>
</dbReference>
<organism evidence="5 6">
    <name type="scientific">Methylophilus glucosoxydans</name>
    <dbReference type="NCBI Taxonomy" id="752553"/>
    <lineage>
        <taxon>Bacteria</taxon>
        <taxon>Pseudomonadati</taxon>
        <taxon>Pseudomonadota</taxon>
        <taxon>Betaproteobacteria</taxon>
        <taxon>Nitrosomonadales</taxon>
        <taxon>Methylophilaceae</taxon>
        <taxon>Methylophilus</taxon>
    </lineage>
</organism>
<dbReference type="InterPro" id="IPR050469">
    <property type="entry name" value="Diguanylate_Cyclase"/>
</dbReference>
<name>A0ABW3GH86_9PROT</name>
<feature type="domain" description="GGDEF" evidence="4">
    <location>
        <begin position="393"/>
        <end position="519"/>
    </location>
</feature>
<feature type="signal peptide" evidence="3">
    <location>
        <begin position="1"/>
        <end position="20"/>
    </location>
</feature>
<evidence type="ECO:0000313" key="6">
    <source>
        <dbReference type="Proteomes" id="UP001597106"/>
    </source>
</evidence>
<dbReference type="SMART" id="SM00267">
    <property type="entry name" value="GGDEF"/>
    <property type="match status" value="1"/>
</dbReference>
<feature type="chain" id="PRO_5046714900" description="diguanylate cyclase" evidence="3">
    <location>
        <begin position="21"/>
        <end position="522"/>
    </location>
</feature>
<evidence type="ECO:0000256" key="1">
    <source>
        <dbReference type="ARBA" id="ARBA00012528"/>
    </source>
</evidence>
<dbReference type="SUPFAM" id="SSF55073">
    <property type="entry name" value="Nucleotide cyclase"/>
    <property type="match status" value="1"/>
</dbReference>
<keyword evidence="2" id="KW-0472">Membrane</keyword>
<evidence type="ECO:0000313" key="5">
    <source>
        <dbReference type="EMBL" id="MFD0929905.1"/>
    </source>
</evidence>
<dbReference type="Pfam" id="PF07695">
    <property type="entry name" value="7TMR-DISM_7TM"/>
    <property type="match status" value="1"/>
</dbReference>
<dbReference type="InterPro" id="IPR011623">
    <property type="entry name" value="7TMR_DISM_rcpt_extracell_dom1"/>
</dbReference>
<dbReference type="CDD" id="cd01949">
    <property type="entry name" value="GGDEF"/>
    <property type="match status" value="1"/>
</dbReference>
<dbReference type="Proteomes" id="UP001597106">
    <property type="component" value="Unassembled WGS sequence"/>
</dbReference>
<feature type="transmembrane region" description="Helical" evidence="2">
    <location>
        <begin position="272"/>
        <end position="290"/>
    </location>
</feature>
<dbReference type="Pfam" id="PF00990">
    <property type="entry name" value="GGDEF"/>
    <property type="match status" value="1"/>
</dbReference>
<dbReference type="InterPro" id="IPR029787">
    <property type="entry name" value="Nucleotide_cyclase"/>
</dbReference>
<dbReference type="PANTHER" id="PTHR45138:SF24">
    <property type="entry name" value="DIGUANYLATE CYCLASE DGCC-RELATED"/>
    <property type="match status" value="1"/>
</dbReference>
<dbReference type="NCBIfam" id="TIGR00254">
    <property type="entry name" value="GGDEF"/>
    <property type="match status" value="1"/>
</dbReference>
<feature type="transmembrane region" description="Helical" evidence="2">
    <location>
        <begin position="151"/>
        <end position="169"/>
    </location>
</feature>
<proteinExistence type="predicted"/>
<dbReference type="RefSeq" id="WP_338654472.1">
    <property type="nucleotide sequence ID" value="NZ_JBHTJW010000002.1"/>
</dbReference>
<dbReference type="InterPro" id="IPR043128">
    <property type="entry name" value="Rev_trsase/Diguanyl_cyclase"/>
</dbReference>
<gene>
    <name evidence="5" type="ORF">ACFQ1T_08950</name>
</gene>
<feature type="transmembrane region" description="Helical" evidence="2">
    <location>
        <begin position="181"/>
        <end position="200"/>
    </location>
</feature>
<keyword evidence="6" id="KW-1185">Reference proteome</keyword>
<keyword evidence="2" id="KW-0812">Transmembrane</keyword>
<evidence type="ECO:0000259" key="4">
    <source>
        <dbReference type="PROSITE" id="PS50887"/>
    </source>
</evidence>
<evidence type="ECO:0000256" key="3">
    <source>
        <dbReference type="SAM" id="SignalP"/>
    </source>
</evidence>
<dbReference type="PROSITE" id="PS50887">
    <property type="entry name" value="GGDEF"/>
    <property type="match status" value="1"/>
</dbReference>
<keyword evidence="3" id="KW-0732">Signal</keyword>
<protein>
    <recommendedName>
        <fullName evidence="1">diguanylate cyclase</fullName>
        <ecNumber evidence="1">2.7.7.65</ecNumber>
    </recommendedName>
</protein>
<feature type="transmembrane region" description="Helical" evidence="2">
    <location>
        <begin position="206"/>
        <end position="234"/>
    </location>
</feature>
<dbReference type="EMBL" id="JBHTJW010000002">
    <property type="protein sequence ID" value="MFD0929905.1"/>
    <property type="molecule type" value="Genomic_DNA"/>
</dbReference>